<evidence type="ECO:0000313" key="1">
    <source>
        <dbReference type="EnsemblMetazoa" id="PPA29624.1"/>
    </source>
</evidence>
<accession>A0A2A6CN51</accession>
<keyword evidence="2" id="KW-1185">Reference proteome</keyword>
<gene>
    <name evidence="1" type="primary">WBGene00119178</name>
</gene>
<dbReference type="AlphaFoldDB" id="A0A2A6CN51"/>
<proteinExistence type="predicted"/>
<accession>A0A8R1UHZ0</accession>
<dbReference type="EnsemblMetazoa" id="PPA29624.1">
    <property type="protein sequence ID" value="PPA29624.1"/>
    <property type="gene ID" value="WBGene00119178"/>
</dbReference>
<protein>
    <submittedName>
        <fullName evidence="1">Uncharacterized protein</fullName>
    </submittedName>
</protein>
<dbReference type="Proteomes" id="UP000005239">
    <property type="component" value="Unassembled WGS sequence"/>
</dbReference>
<evidence type="ECO:0000313" key="2">
    <source>
        <dbReference type="Proteomes" id="UP000005239"/>
    </source>
</evidence>
<reference evidence="1" key="2">
    <citation type="submission" date="2022-06" db="UniProtKB">
        <authorList>
            <consortium name="EnsemblMetazoa"/>
        </authorList>
    </citation>
    <scope>IDENTIFICATION</scope>
    <source>
        <strain evidence="1">PS312</strain>
    </source>
</reference>
<reference evidence="2" key="1">
    <citation type="journal article" date="2008" name="Nat. Genet.">
        <title>The Pristionchus pacificus genome provides a unique perspective on nematode lifestyle and parasitism.</title>
        <authorList>
            <person name="Dieterich C."/>
            <person name="Clifton S.W."/>
            <person name="Schuster L.N."/>
            <person name="Chinwalla A."/>
            <person name="Delehaunty K."/>
            <person name="Dinkelacker I."/>
            <person name="Fulton L."/>
            <person name="Fulton R."/>
            <person name="Godfrey J."/>
            <person name="Minx P."/>
            <person name="Mitreva M."/>
            <person name="Roeseler W."/>
            <person name="Tian H."/>
            <person name="Witte H."/>
            <person name="Yang S.P."/>
            <person name="Wilson R.K."/>
            <person name="Sommer R.J."/>
        </authorList>
    </citation>
    <scope>NUCLEOTIDE SEQUENCE [LARGE SCALE GENOMIC DNA]</scope>
    <source>
        <strain evidence="2">PS312</strain>
    </source>
</reference>
<sequence>MVWCMRVSSSKNDGTAPIVKLTISICSSIPRRQIGPSQYSPEYGAKSCTRKRKQTLNSCATIYNPTPYKALECFTAHSRRPNENHEQHGHGGGGVGVAFWALIKMGGLGPVDWSSVLITVANCWRKSPAPLAPDRTADGVARR</sequence>
<name>A0A2A6CN51_PRIPA</name>
<organism evidence="1 2">
    <name type="scientific">Pristionchus pacificus</name>
    <name type="common">Parasitic nematode worm</name>
    <dbReference type="NCBI Taxonomy" id="54126"/>
    <lineage>
        <taxon>Eukaryota</taxon>
        <taxon>Metazoa</taxon>
        <taxon>Ecdysozoa</taxon>
        <taxon>Nematoda</taxon>
        <taxon>Chromadorea</taxon>
        <taxon>Rhabditida</taxon>
        <taxon>Rhabditina</taxon>
        <taxon>Diplogasteromorpha</taxon>
        <taxon>Diplogasteroidea</taxon>
        <taxon>Neodiplogasteridae</taxon>
        <taxon>Pristionchus</taxon>
    </lineage>
</organism>